<protein>
    <submittedName>
        <fullName evidence="1">Uncharacterized protein</fullName>
    </submittedName>
</protein>
<dbReference type="EMBL" id="LAZR01008780">
    <property type="protein sequence ID" value="KKM76605.1"/>
    <property type="molecule type" value="Genomic_DNA"/>
</dbReference>
<dbReference type="AlphaFoldDB" id="A0A0F9MIQ4"/>
<sequence>MARKTNAEIIDRAELILEDSGNAIFLAATLVSHLEDVLTEASPFQPWEVTQQVLARSGSREIDLSGEDFLDVVDVEWPINKEPRKFRDKGVFFKRVRFEVDTPPTAQKQKRDVLLTTLTEDQTLTGTVTFTANSTAVTGSGTAFTTELKVGYYISPTSLTAWYRVAKITDDSNLVLAEVVKTADDGADTAGGTLLWYEPINVYLKKNHYAEATQTDLAGAVDLVAGYAKGLSMIHVDALGTGTMPKDMLFTIADVEGLYRITADATIASSEADIYFDPPLLGVVANDVIVTFFATSLDREMEGIVAKLLAGRTAQYWIGDARTQVDDSVIAVNTANTEFDKIGARLTQIVDTDIPAARTAASANNTAINLALGKIVTALDLAVISAANLKTGVGLYTVASTGEVETALDKVTVAIDEADEDITGVASMEELLDANLARIRTAVAATKTQLDLGVTALSDGKALHNVVPRGANAGGANINNAVGQIQLSNGYFNRIRAMSAEKNEYRDLAVAKLRNAQAKVQEAQGFISAEGTIISENAQHVATLVQEAQGFAMEARSFLDRDAQVVANHFRVLTGEIQAIQGYVSEGSSYLSETGTRTRIISALNSLQAWADKMVATAQAQLLRLVEPEETTYLHTRV</sequence>
<comment type="caution">
    <text evidence="1">The sequence shown here is derived from an EMBL/GenBank/DDBJ whole genome shotgun (WGS) entry which is preliminary data.</text>
</comment>
<accession>A0A0F9MIQ4</accession>
<proteinExistence type="predicted"/>
<reference evidence="1" key="1">
    <citation type="journal article" date="2015" name="Nature">
        <title>Complex archaea that bridge the gap between prokaryotes and eukaryotes.</title>
        <authorList>
            <person name="Spang A."/>
            <person name="Saw J.H."/>
            <person name="Jorgensen S.L."/>
            <person name="Zaremba-Niedzwiedzka K."/>
            <person name="Martijn J."/>
            <person name="Lind A.E."/>
            <person name="van Eijk R."/>
            <person name="Schleper C."/>
            <person name="Guy L."/>
            <person name="Ettema T.J."/>
        </authorList>
    </citation>
    <scope>NUCLEOTIDE SEQUENCE</scope>
</reference>
<evidence type="ECO:0000313" key="1">
    <source>
        <dbReference type="EMBL" id="KKM76605.1"/>
    </source>
</evidence>
<gene>
    <name evidence="1" type="ORF">LCGC14_1378460</name>
</gene>
<name>A0A0F9MIQ4_9ZZZZ</name>
<organism evidence="1">
    <name type="scientific">marine sediment metagenome</name>
    <dbReference type="NCBI Taxonomy" id="412755"/>
    <lineage>
        <taxon>unclassified sequences</taxon>
        <taxon>metagenomes</taxon>
        <taxon>ecological metagenomes</taxon>
    </lineage>
</organism>